<dbReference type="InterPro" id="IPR048862">
    <property type="entry name" value="SPOCS_spoVID_N"/>
</dbReference>
<evidence type="ECO:0000313" key="4">
    <source>
        <dbReference type="Proteomes" id="UP000011907"/>
    </source>
</evidence>
<dbReference type="Pfam" id="PF01476">
    <property type="entry name" value="LysM"/>
    <property type="match status" value="1"/>
</dbReference>
<gene>
    <name evidence="3" type="ORF">BSONL12_09337</name>
</gene>
<dbReference type="CDD" id="cd00118">
    <property type="entry name" value="LysM"/>
    <property type="match status" value="1"/>
</dbReference>
<proteinExistence type="predicted"/>
<feature type="region of interest" description="Disordered" evidence="1">
    <location>
        <begin position="201"/>
        <end position="228"/>
    </location>
</feature>
<dbReference type="Gene3D" id="3.10.350.10">
    <property type="entry name" value="LysM domain"/>
    <property type="match status" value="1"/>
</dbReference>
<feature type="compositionally biased region" description="Basic and acidic residues" evidence="1">
    <location>
        <begin position="347"/>
        <end position="360"/>
    </location>
</feature>
<feature type="compositionally biased region" description="Basic and acidic residues" evidence="1">
    <location>
        <begin position="173"/>
        <end position="183"/>
    </location>
</feature>
<dbReference type="RefSeq" id="WP_006637864.1">
    <property type="nucleotide sequence ID" value="NZ_AOFM01000006.1"/>
</dbReference>
<dbReference type="eggNOG" id="COG1388">
    <property type="taxonomic scope" value="Bacteria"/>
</dbReference>
<name>M5P6X8_9BACI</name>
<dbReference type="AlphaFoldDB" id="M5P6X8"/>
<dbReference type="InterPro" id="IPR018392">
    <property type="entry name" value="LysM"/>
</dbReference>
<comment type="caution">
    <text evidence="3">The sequence shown here is derived from an EMBL/GenBank/DDBJ whole genome shotgun (WGS) entry which is preliminary data.</text>
</comment>
<accession>M5P6X8</accession>
<evidence type="ECO:0000256" key="1">
    <source>
        <dbReference type="SAM" id="MobiDB-lite"/>
    </source>
</evidence>
<organism evidence="3 4">
    <name type="scientific">Bacillus sonorensis L12</name>
    <dbReference type="NCBI Taxonomy" id="1274524"/>
    <lineage>
        <taxon>Bacteria</taxon>
        <taxon>Bacillati</taxon>
        <taxon>Bacillota</taxon>
        <taxon>Bacilli</taxon>
        <taxon>Bacillales</taxon>
        <taxon>Bacillaceae</taxon>
        <taxon>Bacillus</taxon>
    </lineage>
</organism>
<feature type="domain" description="LysM" evidence="2">
    <location>
        <begin position="426"/>
        <end position="470"/>
    </location>
</feature>
<feature type="region of interest" description="Disordered" evidence="1">
    <location>
        <begin position="242"/>
        <end position="404"/>
    </location>
</feature>
<protein>
    <submittedName>
        <fullName evidence="3">Stage VI sporulation protein SpoVID</fullName>
    </submittedName>
</protein>
<feature type="region of interest" description="Disordered" evidence="1">
    <location>
        <begin position="142"/>
        <end position="183"/>
    </location>
</feature>
<evidence type="ECO:0000313" key="3">
    <source>
        <dbReference type="EMBL" id="EME75179.1"/>
    </source>
</evidence>
<dbReference type="SMART" id="SM00257">
    <property type="entry name" value="LysM"/>
    <property type="match status" value="1"/>
</dbReference>
<dbReference type="PROSITE" id="PS51782">
    <property type="entry name" value="LYSM"/>
    <property type="match status" value="1"/>
</dbReference>
<dbReference type="STRING" id="1274524.BSONL12_09337"/>
<feature type="compositionally biased region" description="Basic and acidic residues" evidence="1">
    <location>
        <begin position="377"/>
        <end position="391"/>
    </location>
</feature>
<dbReference type="InterPro" id="IPR036779">
    <property type="entry name" value="LysM_dom_sf"/>
</dbReference>
<dbReference type="Proteomes" id="UP000011907">
    <property type="component" value="Unassembled WGS sequence"/>
</dbReference>
<reference evidence="3 4" key="1">
    <citation type="journal article" date="2013" name="Genome Announc.">
        <title>Draft Whole-Genome Sequence of Bacillus sonorensis Strain L12, a Source of Nonribosomal Lipopeptides.</title>
        <authorList>
            <person name="Adimpong D.B."/>
            <person name="Sorensen K.I."/>
            <person name="Nielsen D.S."/>
            <person name="Thorsen L."/>
            <person name="Rasmussen T.B."/>
            <person name="Derkx P.M."/>
            <person name="Jespersen L."/>
        </authorList>
    </citation>
    <scope>NUCLEOTIDE SEQUENCE [LARGE SCALE GENOMIC DNA]</scope>
    <source>
        <strain evidence="3 4">L12</strain>
    </source>
</reference>
<evidence type="ECO:0000259" key="2">
    <source>
        <dbReference type="PROSITE" id="PS51782"/>
    </source>
</evidence>
<dbReference type="SUPFAM" id="SSF54106">
    <property type="entry name" value="LysM domain"/>
    <property type="match status" value="1"/>
</dbReference>
<dbReference type="PATRIC" id="fig|1274524.3.peg.2025"/>
<dbReference type="EMBL" id="AOFM01000006">
    <property type="protein sequence ID" value="EME75179.1"/>
    <property type="molecule type" value="Genomic_DNA"/>
</dbReference>
<sequence length="478" mass="54706">MPQNHRLQFSVEESICFQKGQEVSELLSISLDPDISVQEVNDYVSIRGSLELTGEYNIDQTREYAELPATSRFVEDVTLKGDGSAELTHCFPVDITIPKNKVSHLNDVFVFIDAFDYQLTDARMLTIQADLAIEGLLDVSGEDEEKKETHPQPVLEEASQYEEEPEPAYRAYSSEEKDADDAAEKPFSINLDSPYEYQEIEEEQADEDDGESDENTVPIYQSFLGESESEVKPFFTASLSAAERTKREQETHKEAPDNEEHVKAELAMKESREGKKAELARKESEEGKKAELARKESEEGNRAEIAMKESEEPEPLYRTYPGHEETKEAPFYGVPHILQDEEEQDEREPQSFEIEVKQEAAEEESEPSHSIEIPEYSFHEQEEPEKERDESGEGDEADGSVKENDNALYLTKLFTKQGEEEFTRMRMCIVQQHDTIDLLCERYGINAQQLIRMNSLSLDEEIKEGQILYIPDYHNSHA</sequence>
<dbReference type="OrthoDB" id="2966368at2"/>
<feature type="compositionally biased region" description="Acidic residues" evidence="1">
    <location>
        <begin position="201"/>
        <end position="214"/>
    </location>
</feature>
<dbReference type="Pfam" id="PF20918">
    <property type="entry name" value="SPOCS_spoVID-N"/>
    <property type="match status" value="1"/>
</dbReference>
<feature type="compositionally biased region" description="Basic and acidic residues" evidence="1">
    <location>
        <begin position="243"/>
        <end position="310"/>
    </location>
</feature>